<sequence length="85" mass="9090">MEFNKRLQQEGGPTAFKLKSSINDVRDAAKTSARKVTAIGEDVADAAGSLTSRLTEQQKNIAKIILALIAFQIAIQTIAGVFGSR</sequence>
<evidence type="ECO:0000256" key="1">
    <source>
        <dbReference type="SAM" id="Phobius"/>
    </source>
</evidence>
<keyword evidence="1" id="KW-1133">Transmembrane helix</keyword>
<name>A0A0M0JZ48_9EUKA</name>
<dbReference type="EMBL" id="JWZX01001921">
    <property type="protein sequence ID" value="KOO31839.1"/>
    <property type="molecule type" value="Genomic_DNA"/>
</dbReference>
<gene>
    <name evidence="2" type="ORF">Ctob_011205</name>
</gene>
<dbReference type="AlphaFoldDB" id="A0A0M0JZ48"/>
<evidence type="ECO:0000313" key="2">
    <source>
        <dbReference type="EMBL" id="KOO31839.1"/>
    </source>
</evidence>
<feature type="transmembrane region" description="Helical" evidence="1">
    <location>
        <begin position="61"/>
        <end position="82"/>
    </location>
</feature>
<organism evidence="2 3">
    <name type="scientific">Chrysochromulina tobinii</name>
    <dbReference type="NCBI Taxonomy" id="1460289"/>
    <lineage>
        <taxon>Eukaryota</taxon>
        <taxon>Haptista</taxon>
        <taxon>Haptophyta</taxon>
        <taxon>Prymnesiophyceae</taxon>
        <taxon>Prymnesiales</taxon>
        <taxon>Chrysochromulinaceae</taxon>
        <taxon>Chrysochromulina</taxon>
    </lineage>
</organism>
<keyword evidence="1" id="KW-0812">Transmembrane</keyword>
<dbReference type="Proteomes" id="UP000037460">
    <property type="component" value="Unassembled WGS sequence"/>
</dbReference>
<accession>A0A0M0JZ48</accession>
<keyword evidence="3" id="KW-1185">Reference proteome</keyword>
<evidence type="ECO:0000313" key="3">
    <source>
        <dbReference type="Proteomes" id="UP000037460"/>
    </source>
</evidence>
<proteinExistence type="predicted"/>
<reference evidence="3" key="1">
    <citation type="journal article" date="2015" name="PLoS Genet.">
        <title>Genome Sequence and Transcriptome Analyses of Chrysochromulina tobin: Metabolic Tools for Enhanced Algal Fitness in the Prominent Order Prymnesiales (Haptophyceae).</title>
        <authorList>
            <person name="Hovde B.T."/>
            <person name="Deodato C.R."/>
            <person name="Hunsperger H.M."/>
            <person name="Ryken S.A."/>
            <person name="Yost W."/>
            <person name="Jha R.K."/>
            <person name="Patterson J."/>
            <person name="Monnat R.J. Jr."/>
            <person name="Barlow S.B."/>
            <person name="Starkenburg S.R."/>
            <person name="Cattolico R.A."/>
        </authorList>
    </citation>
    <scope>NUCLEOTIDE SEQUENCE</scope>
    <source>
        <strain evidence="3">CCMP291</strain>
    </source>
</reference>
<keyword evidence="1" id="KW-0472">Membrane</keyword>
<protein>
    <submittedName>
        <fullName evidence="2">Uncharacterized protein</fullName>
    </submittedName>
</protein>
<comment type="caution">
    <text evidence="2">The sequence shown here is derived from an EMBL/GenBank/DDBJ whole genome shotgun (WGS) entry which is preliminary data.</text>
</comment>